<name>G5IZL9_CROWT</name>
<dbReference type="RefSeq" id="WP_007309293.1">
    <property type="nucleotide sequence ID" value="NZ_AESD01000120.1"/>
</dbReference>
<keyword evidence="1" id="KW-0732">Signal</keyword>
<dbReference type="Proteomes" id="UP000003477">
    <property type="component" value="Unassembled WGS sequence"/>
</dbReference>
<evidence type="ECO:0000313" key="2">
    <source>
        <dbReference type="EMBL" id="EHJ14587.1"/>
    </source>
</evidence>
<evidence type="ECO:0000256" key="1">
    <source>
        <dbReference type="SAM" id="SignalP"/>
    </source>
</evidence>
<gene>
    <name evidence="2" type="ORF">CWATWH0003_0710t4</name>
</gene>
<sequence length="165" mass="16913">MKQIFRLTSALGTALIGSAATLTMTATSAAASQFQLSGGVLVPGGISNVSLNRDGIDLNFDPEPVTPVGITSATGIFTSFNTANISDIISFGPPLDVENPFLDFGNSDFLNVPGVTTPGNASLTDGVNVFQLTNAVYQLSQSGANVAIDVFLEGTFIVLGNINPG</sequence>
<evidence type="ECO:0008006" key="4">
    <source>
        <dbReference type="Google" id="ProtNLM"/>
    </source>
</evidence>
<feature type="chain" id="PRO_5003479111" description="PEP-CTERM sorting domain-containing protein" evidence="1">
    <location>
        <begin position="30"/>
        <end position="165"/>
    </location>
</feature>
<organism evidence="2 3">
    <name type="scientific">Crocosphaera watsonii WH 0003</name>
    <dbReference type="NCBI Taxonomy" id="423471"/>
    <lineage>
        <taxon>Bacteria</taxon>
        <taxon>Bacillati</taxon>
        <taxon>Cyanobacteriota</taxon>
        <taxon>Cyanophyceae</taxon>
        <taxon>Oscillatoriophycideae</taxon>
        <taxon>Chroococcales</taxon>
        <taxon>Aphanothecaceae</taxon>
        <taxon>Crocosphaera</taxon>
    </lineage>
</organism>
<dbReference type="EMBL" id="AESD01000120">
    <property type="protein sequence ID" value="EHJ14587.1"/>
    <property type="molecule type" value="Genomic_DNA"/>
</dbReference>
<comment type="caution">
    <text evidence="2">The sequence shown here is derived from an EMBL/GenBank/DDBJ whole genome shotgun (WGS) entry which is preliminary data.</text>
</comment>
<reference evidence="2 3" key="1">
    <citation type="journal article" date="2011" name="Front. Microbiol.">
        <title>Two Strains of Crocosphaera watsonii with Highly Conserved Genomes are Distinguished by Strain-Specific Features.</title>
        <authorList>
            <person name="Bench S.R."/>
            <person name="Ilikchyan I.N."/>
            <person name="Tripp H.J."/>
            <person name="Zehr J.P."/>
        </authorList>
    </citation>
    <scope>NUCLEOTIDE SEQUENCE [LARGE SCALE GENOMIC DNA]</scope>
    <source>
        <strain evidence="2 3">WH 0003</strain>
    </source>
</reference>
<proteinExistence type="predicted"/>
<dbReference type="AlphaFoldDB" id="G5IZL9"/>
<dbReference type="GeneID" id="88764607"/>
<feature type="signal peptide" evidence="1">
    <location>
        <begin position="1"/>
        <end position="29"/>
    </location>
</feature>
<accession>G5IZL9</accession>
<feature type="non-terminal residue" evidence="2">
    <location>
        <position position="165"/>
    </location>
</feature>
<protein>
    <recommendedName>
        <fullName evidence="4">PEP-CTERM sorting domain-containing protein</fullName>
    </recommendedName>
</protein>
<evidence type="ECO:0000313" key="3">
    <source>
        <dbReference type="Proteomes" id="UP000003477"/>
    </source>
</evidence>